<dbReference type="InterPro" id="IPR010982">
    <property type="entry name" value="Lambda_DNA-bd_dom_sf"/>
</dbReference>
<dbReference type="Gene3D" id="2.60.120.10">
    <property type="entry name" value="Jelly Rolls"/>
    <property type="match status" value="1"/>
</dbReference>
<dbReference type="PANTHER" id="PTHR46797:SF23">
    <property type="entry name" value="HTH-TYPE TRANSCRIPTIONAL REGULATOR SUTR"/>
    <property type="match status" value="1"/>
</dbReference>
<evidence type="ECO:0000256" key="4">
    <source>
        <dbReference type="SAM" id="MobiDB-lite"/>
    </source>
</evidence>
<keyword evidence="2" id="KW-0238">DNA-binding</keyword>
<name>A0A225NHH3_9RHOB</name>
<proteinExistence type="predicted"/>
<protein>
    <submittedName>
        <fullName evidence="6">XRE family transcriptional regulator</fullName>
    </submittedName>
</protein>
<dbReference type="Pfam" id="PF01381">
    <property type="entry name" value="HTH_3"/>
    <property type="match status" value="1"/>
</dbReference>
<dbReference type="AlphaFoldDB" id="A0A225NHH3"/>
<dbReference type="GO" id="GO:0003677">
    <property type="term" value="F:DNA binding"/>
    <property type="evidence" value="ECO:0007669"/>
    <property type="project" value="UniProtKB-KW"/>
</dbReference>
<gene>
    <name evidence="6" type="ORF">ATO3_26945</name>
</gene>
<evidence type="ECO:0000313" key="7">
    <source>
        <dbReference type="Proteomes" id="UP000215377"/>
    </source>
</evidence>
<dbReference type="GO" id="GO:0003700">
    <property type="term" value="F:DNA-binding transcription factor activity"/>
    <property type="evidence" value="ECO:0007669"/>
    <property type="project" value="TreeGrafter"/>
</dbReference>
<dbReference type="OrthoDB" id="189170at2"/>
<evidence type="ECO:0000313" key="6">
    <source>
        <dbReference type="EMBL" id="OWU67002.1"/>
    </source>
</evidence>
<keyword evidence="3" id="KW-0804">Transcription</keyword>
<keyword evidence="1" id="KW-0805">Transcription regulation</keyword>
<dbReference type="SUPFAM" id="SSF47413">
    <property type="entry name" value="lambda repressor-like DNA-binding domains"/>
    <property type="match status" value="1"/>
</dbReference>
<dbReference type="InterPro" id="IPR011051">
    <property type="entry name" value="RmlC_Cupin_sf"/>
</dbReference>
<dbReference type="CDD" id="cd02209">
    <property type="entry name" value="cupin_XRE_C"/>
    <property type="match status" value="1"/>
</dbReference>
<reference evidence="6 7" key="1">
    <citation type="submission" date="2013-04" db="EMBL/GenBank/DDBJ databases">
        <title>Oceanicola sp. 22II1-22F33 Genome Sequencing.</title>
        <authorList>
            <person name="Lai Q."/>
            <person name="Li G."/>
            <person name="Shao Z."/>
        </authorList>
    </citation>
    <scope>NUCLEOTIDE SEQUENCE [LARGE SCALE GENOMIC DNA]</scope>
    <source>
        <strain evidence="6 7">22II1-22F33</strain>
    </source>
</reference>
<dbReference type="SMART" id="SM00530">
    <property type="entry name" value="HTH_XRE"/>
    <property type="match status" value="1"/>
</dbReference>
<sequence>MTPKATTDTAIPKVTLRAVRTRAGLSLAQAAEVTGVSKAMLGQIERGESSPTLITLWKLAKGFHQPLSAFIEGLDPAAPHRLAPASRVRFDDSISFDTLFPYDPAFGSETFLIHLRPGQTHVSHPHDDGVVEDIFVTRGAVELKLDGRWTRYDTGQAVRFRADRPHSYRNPGDGPAQFHNTIHYPGTGLGAGPDRDG</sequence>
<dbReference type="Pfam" id="PF07883">
    <property type="entry name" value="Cupin_2"/>
    <property type="match status" value="1"/>
</dbReference>
<comment type="caution">
    <text evidence="6">The sequence shown here is derived from an EMBL/GenBank/DDBJ whole genome shotgun (WGS) entry which is preliminary data.</text>
</comment>
<evidence type="ECO:0000256" key="3">
    <source>
        <dbReference type="ARBA" id="ARBA00023163"/>
    </source>
</evidence>
<dbReference type="CDD" id="cd00093">
    <property type="entry name" value="HTH_XRE"/>
    <property type="match status" value="1"/>
</dbReference>
<dbReference type="Gene3D" id="1.10.260.40">
    <property type="entry name" value="lambda repressor-like DNA-binding domains"/>
    <property type="match status" value="1"/>
</dbReference>
<keyword evidence="7" id="KW-1185">Reference proteome</keyword>
<dbReference type="EMBL" id="AQQR01000033">
    <property type="protein sequence ID" value="OWU67002.1"/>
    <property type="molecule type" value="Genomic_DNA"/>
</dbReference>
<dbReference type="InterPro" id="IPR001387">
    <property type="entry name" value="Cro/C1-type_HTH"/>
</dbReference>
<dbReference type="Proteomes" id="UP000215377">
    <property type="component" value="Unassembled WGS sequence"/>
</dbReference>
<feature type="domain" description="HTH cro/C1-type" evidence="5">
    <location>
        <begin position="16"/>
        <end position="70"/>
    </location>
</feature>
<evidence type="ECO:0000256" key="2">
    <source>
        <dbReference type="ARBA" id="ARBA00023125"/>
    </source>
</evidence>
<evidence type="ECO:0000256" key="1">
    <source>
        <dbReference type="ARBA" id="ARBA00023015"/>
    </source>
</evidence>
<dbReference type="InterPro" id="IPR013096">
    <property type="entry name" value="Cupin_2"/>
</dbReference>
<dbReference type="InterPro" id="IPR014710">
    <property type="entry name" value="RmlC-like_jellyroll"/>
</dbReference>
<accession>A0A225NHH3</accession>
<feature type="region of interest" description="Disordered" evidence="4">
    <location>
        <begin position="164"/>
        <end position="197"/>
    </location>
</feature>
<dbReference type="GO" id="GO:0005829">
    <property type="term" value="C:cytosol"/>
    <property type="evidence" value="ECO:0007669"/>
    <property type="project" value="TreeGrafter"/>
</dbReference>
<organism evidence="6 7">
    <name type="scientific">Marinibacterium profundimaris</name>
    <dbReference type="NCBI Taxonomy" id="1679460"/>
    <lineage>
        <taxon>Bacteria</taxon>
        <taxon>Pseudomonadati</taxon>
        <taxon>Pseudomonadota</taxon>
        <taxon>Alphaproteobacteria</taxon>
        <taxon>Rhodobacterales</taxon>
        <taxon>Paracoccaceae</taxon>
        <taxon>Marinibacterium</taxon>
    </lineage>
</organism>
<dbReference type="InterPro" id="IPR050807">
    <property type="entry name" value="TransReg_Diox_bact_type"/>
</dbReference>
<dbReference type="RefSeq" id="WP_088652909.1">
    <property type="nucleotide sequence ID" value="NZ_AQQR01000033.1"/>
</dbReference>
<dbReference type="PROSITE" id="PS50943">
    <property type="entry name" value="HTH_CROC1"/>
    <property type="match status" value="1"/>
</dbReference>
<dbReference type="PANTHER" id="PTHR46797">
    <property type="entry name" value="HTH-TYPE TRANSCRIPTIONAL REGULATOR"/>
    <property type="match status" value="1"/>
</dbReference>
<dbReference type="SUPFAM" id="SSF51182">
    <property type="entry name" value="RmlC-like cupins"/>
    <property type="match status" value="1"/>
</dbReference>
<evidence type="ECO:0000259" key="5">
    <source>
        <dbReference type="PROSITE" id="PS50943"/>
    </source>
</evidence>